<evidence type="ECO:0000313" key="2">
    <source>
        <dbReference type="EMBL" id="DAF93670.1"/>
    </source>
</evidence>
<feature type="region of interest" description="Disordered" evidence="1">
    <location>
        <begin position="86"/>
        <end position="105"/>
    </location>
</feature>
<name>A0A8S5UH16_9CAUD</name>
<sequence>MALALEKKYPAPLRDVLELKNGAHFILPHYGLCADYENMLDNHIFNLLDFGPVEYSEQAVQKLDALVRSTFKNLVVERVVQTYRPPRPKWPGKSKRPPVEEPRNSIRVYFRERNARPKRYSASWPLPGAQDGTAGQPQIES</sequence>
<dbReference type="EMBL" id="BK016086">
    <property type="protein sequence ID" value="DAF93670.1"/>
    <property type="molecule type" value="Genomic_DNA"/>
</dbReference>
<reference evidence="2" key="1">
    <citation type="journal article" date="2021" name="Proc. Natl. Acad. Sci. U.S.A.">
        <title>A Catalog of Tens of Thousands of Viruses from Human Metagenomes Reveals Hidden Associations with Chronic Diseases.</title>
        <authorList>
            <person name="Tisza M.J."/>
            <person name="Buck C.B."/>
        </authorList>
    </citation>
    <scope>NUCLEOTIDE SEQUENCE</scope>
    <source>
        <strain evidence="2">Ctshb19</strain>
    </source>
</reference>
<proteinExistence type="predicted"/>
<protein>
    <submittedName>
        <fullName evidence="2">Uncharacterized protein</fullName>
    </submittedName>
</protein>
<feature type="compositionally biased region" description="Basic residues" evidence="1">
    <location>
        <begin position="86"/>
        <end position="96"/>
    </location>
</feature>
<accession>A0A8S5UH16</accession>
<feature type="region of interest" description="Disordered" evidence="1">
    <location>
        <begin position="120"/>
        <end position="141"/>
    </location>
</feature>
<organism evidence="2">
    <name type="scientific">Myoviridae sp. ctshb19</name>
    <dbReference type="NCBI Taxonomy" id="2825194"/>
    <lineage>
        <taxon>Viruses</taxon>
        <taxon>Duplodnaviria</taxon>
        <taxon>Heunggongvirae</taxon>
        <taxon>Uroviricota</taxon>
        <taxon>Caudoviricetes</taxon>
    </lineage>
</organism>
<evidence type="ECO:0000256" key="1">
    <source>
        <dbReference type="SAM" id="MobiDB-lite"/>
    </source>
</evidence>